<evidence type="ECO:0000313" key="5">
    <source>
        <dbReference type="EMBL" id="ASG19083.1"/>
    </source>
</evidence>
<dbReference type="Gene3D" id="1.10.10.60">
    <property type="entry name" value="Homeodomain-like"/>
    <property type="match status" value="2"/>
</dbReference>
<dbReference type="InterPro" id="IPR050959">
    <property type="entry name" value="MarA-like"/>
</dbReference>
<evidence type="ECO:0000259" key="4">
    <source>
        <dbReference type="PROSITE" id="PS01124"/>
    </source>
</evidence>
<keyword evidence="3" id="KW-0804">Transcription</keyword>
<dbReference type="SUPFAM" id="SSF46689">
    <property type="entry name" value="Homeodomain-like"/>
    <property type="match status" value="2"/>
</dbReference>
<keyword evidence="5" id="KW-0614">Plasmid</keyword>
<feature type="domain" description="HTH araC/xylS-type" evidence="4">
    <location>
        <begin position="5"/>
        <end position="103"/>
    </location>
</feature>
<dbReference type="PANTHER" id="PTHR47504:SF5">
    <property type="entry name" value="RIGHT ORIGIN-BINDING PROTEIN"/>
    <property type="match status" value="1"/>
</dbReference>
<dbReference type="SUPFAM" id="SSF55136">
    <property type="entry name" value="Probable bacterial effector-binding domain"/>
    <property type="match status" value="1"/>
</dbReference>
<dbReference type="InterPro" id="IPR011256">
    <property type="entry name" value="Reg_factor_effector_dom_sf"/>
</dbReference>
<evidence type="ECO:0000256" key="2">
    <source>
        <dbReference type="ARBA" id="ARBA00023125"/>
    </source>
</evidence>
<keyword evidence="1" id="KW-0805">Transcription regulation</keyword>
<dbReference type="RefSeq" id="WP_088731365.1">
    <property type="nucleotide sequence ID" value="NZ_CP022118.1"/>
</dbReference>
<dbReference type="Proteomes" id="UP000197157">
    <property type="component" value="Plasmid unnamed1"/>
</dbReference>
<dbReference type="Pfam" id="PF12833">
    <property type="entry name" value="HTH_18"/>
    <property type="match status" value="1"/>
</dbReference>
<dbReference type="GO" id="GO:0003700">
    <property type="term" value="F:DNA-binding transcription factor activity"/>
    <property type="evidence" value="ECO:0007669"/>
    <property type="project" value="InterPro"/>
</dbReference>
<sequence length="282" mass="32795">MMTLWQLVEWIEKNLHQPLPLSLLAGKVGYTTRQLGTRFRQAFGYTPAAYIQKRRLTLASTLLRFTSRSITEIALMYQFSQLSSFTRAFKLQFGQSPLTYRQADCWDMAMFYPSVTVAKFICHTDIVFLPENIYIETQHNRKYEMHFGLDYIIDTERGKIISDRQIHQRMSELIFSRKTAYPMVVYGSVSPGKECDTELDIVLGKFNFDVDKNKRVYIPSGNYACFTSKGSPMNIMQFHSWAKGHGMHMHHLVMKKGPTFSVFDKTPCEGVYKTEYYIPCQV</sequence>
<dbReference type="InterPro" id="IPR009057">
    <property type="entry name" value="Homeodomain-like_sf"/>
</dbReference>
<dbReference type="PROSITE" id="PS00041">
    <property type="entry name" value="HTH_ARAC_FAMILY_1"/>
    <property type="match status" value="1"/>
</dbReference>
<reference evidence="5 6" key="1">
    <citation type="submission" date="2017-06" db="EMBL/GenBank/DDBJ databases">
        <title>Salmonella reference genomes for public health.</title>
        <authorList>
            <person name="Robertson J."/>
            <person name="Yoshida C."/>
            <person name="Gurnik S."/>
            <person name="Nash J."/>
        </authorList>
    </citation>
    <scope>NUCLEOTIDE SEQUENCE [LARGE SCALE GENOMIC DNA]</scope>
    <source>
        <strain evidence="5 6">S-1643</strain>
        <plasmid evidence="6">Plasmid unnamed1</plasmid>
    </source>
</reference>
<dbReference type="InterPro" id="IPR018062">
    <property type="entry name" value="HTH_AraC-typ_CS"/>
</dbReference>
<dbReference type="InterPro" id="IPR020449">
    <property type="entry name" value="Tscrpt_reg_AraC-type_HTH"/>
</dbReference>
<accession>A0A241PXT5</accession>
<dbReference type="EMBL" id="CP022118">
    <property type="protein sequence ID" value="ASG19083.1"/>
    <property type="molecule type" value="Genomic_DNA"/>
</dbReference>
<dbReference type="PROSITE" id="PS01124">
    <property type="entry name" value="HTH_ARAC_FAMILY_2"/>
    <property type="match status" value="1"/>
</dbReference>
<dbReference type="AlphaFoldDB" id="A0A241PXT5"/>
<dbReference type="SMART" id="SM00342">
    <property type="entry name" value="HTH_ARAC"/>
    <property type="match status" value="1"/>
</dbReference>
<protein>
    <recommendedName>
        <fullName evidence="4">HTH araC/xylS-type domain-containing protein</fullName>
    </recommendedName>
</protein>
<gene>
    <name evidence="5" type="ORF">LFZ25_24825</name>
</gene>
<evidence type="ECO:0000313" key="6">
    <source>
        <dbReference type="Proteomes" id="UP000197157"/>
    </source>
</evidence>
<evidence type="ECO:0000256" key="1">
    <source>
        <dbReference type="ARBA" id="ARBA00023015"/>
    </source>
</evidence>
<dbReference type="GO" id="GO:0043565">
    <property type="term" value="F:sequence-specific DNA binding"/>
    <property type="evidence" value="ECO:0007669"/>
    <property type="project" value="InterPro"/>
</dbReference>
<dbReference type="Gene3D" id="3.20.80.10">
    <property type="entry name" value="Regulatory factor, effector binding domain"/>
    <property type="match status" value="1"/>
</dbReference>
<proteinExistence type="predicted"/>
<name>A0A241PXT5_SALET</name>
<evidence type="ECO:0000256" key="3">
    <source>
        <dbReference type="ARBA" id="ARBA00023163"/>
    </source>
</evidence>
<dbReference type="InterPro" id="IPR018060">
    <property type="entry name" value="HTH_AraC"/>
</dbReference>
<dbReference type="PRINTS" id="PR00032">
    <property type="entry name" value="HTHARAC"/>
</dbReference>
<geneLocation type="plasmid" evidence="5">
    <name>unnamed1</name>
</geneLocation>
<keyword evidence="2" id="KW-0238">DNA-binding</keyword>
<dbReference type="PANTHER" id="PTHR47504">
    <property type="entry name" value="RIGHT ORIGIN-BINDING PROTEIN"/>
    <property type="match status" value="1"/>
</dbReference>
<organism evidence="5 6">
    <name type="scientific">Salmonella enterica subsp. enterica serovar Macclesfield str. S-1643</name>
    <dbReference type="NCBI Taxonomy" id="1242107"/>
    <lineage>
        <taxon>Bacteria</taxon>
        <taxon>Pseudomonadati</taxon>
        <taxon>Pseudomonadota</taxon>
        <taxon>Gammaproteobacteria</taxon>
        <taxon>Enterobacterales</taxon>
        <taxon>Enterobacteriaceae</taxon>
        <taxon>Salmonella</taxon>
    </lineage>
</organism>